<comment type="function">
    <text evidence="1">Flagellum-specific muramidase which hydrolyzes the peptidoglycan layer to assemble the rod structure in the periplasmic space.</text>
</comment>
<evidence type="ECO:0000256" key="2">
    <source>
        <dbReference type="ARBA" id="ARBA00004418"/>
    </source>
</evidence>
<evidence type="ECO:0000256" key="5">
    <source>
        <dbReference type="ARBA" id="ARBA00013433"/>
    </source>
</evidence>
<dbReference type="InterPro" id="IPR051056">
    <property type="entry name" value="Glycosyl_Hydrolase_73"/>
</dbReference>
<dbReference type="InterPro" id="IPR013377">
    <property type="entry name" value="FlgJ"/>
</dbReference>
<keyword evidence="13" id="KW-0969">Cilium</keyword>
<evidence type="ECO:0000256" key="8">
    <source>
        <dbReference type="ARBA" id="ARBA00022801"/>
    </source>
</evidence>
<evidence type="ECO:0000256" key="11">
    <source>
        <dbReference type="ARBA" id="ARBA00030835"/>
    </source>
</evidence>
<gene>
    <name evidence="13" type="ORF">AB835_07050</name>
</gene>
<keyword evidence="13" id="KW-0282">Flagellum</keyword>
<evidence type="ECO:0000256" key="4">
    <source>
        <dbReference type="ARBA" id="ARBA00007974"/>
    </source>
</evidence>
<keyword evidence="8" id="KW-0378">Hydrolase</keyword>
<dbReference type="InterPro" id="IPR002901">
    <property type="entry name" value="MGlyc_endo_b_GlcNAc-like_dom"/>
</dbReference>
<dbReference type="Proteomes" id="UP000242502">
    <property type="component" value="Unassembled WGS sequence"/>
</dbReference>
<dbReference type="PRINTS" id="PR01002">
    <property type="entry name" value="FLGFLGJ"/>
</dbReference>
<evidence type="ECO:0000313" key="13">
    <source>
        <dbReference type="EMBL" id="ODS23821.1"/>
    </source>
</evidence>
<dbReference type="STRING" id="62101.AB835_07050"/>
<dbReference type="GO" id="GO:0071555">
    <property type="term" value="P:cell wall organization"/>
    <property type="evidence" value="ECO:0007669"/>
    <property type="project" value="UniProtKB-KW"/>
</dbReference>
<dbReference type="SMART" id="SM00047">
    <property type="entry name" value="LYZ2"/>
    <property type="match status" value="1"/>
</dbReference>
<keyword evidence="9" id="KW-0326">Glycosidase</keyword>
<evidence type="ECO:0000256" key="9">
    <source>
        <dbReference type="ARBA" id="ARBA00023295"/>
    </source>
</evidence>
<dbReference type="InterPro" id="IPR019301">
    <property type="entry name" value="Flagellar_prot_FlgJ_N"/>
</dbReference>
<evidence type="ECO:0000256" key="10">
    <source>
        <dbReference type="ARBA" id="ARBA00023316"/>
    </source>
</evidence>
<organism evidence="13 14">
    <name type="scientific">Candidatus Endobugula sertula</name>
    <name type="common">Bugula neritina bacterial symbiont</name>
    <dbReference type="NCBI Taxonomy" id="62101"/>
    <lineage>
        <taxon>Bacteria</taxon>
        <taxon>Pseudomonadati</taxon>
        <taxon>Pseudomonadota</taxon>
        <taxon>Gammaproteobacteria</taxon>
        <taxon>Cellvibrionales</taxon>
        <taxon>Cellvibrionaceae</taxon>
        <taxon>Candidatus Endobugula</taxon>
    </lineage>
</organism>
<evidence type="ECO:0000256" key="1">
    <source>
        <dbReference type="ARBA" id="ARBA00002954"/>
    </source>
</evidence>
<name>A0A1D2QQH0_9GAMM</name>
<accession>A0A1D2QQH0</accession>
<dbReference type="GO" id="GO:0004040">
    <property type="term" value="F:amidase activity"/>
    <property type="evidence" value="ECO:0007669"/>
    <property type="project" value="InterPro"/>
</dbReference>
<comment type="similarity">
    <text evidence="3">In the N-terminal section; belongs to the FlgJ family.</text>
</comment>
<keyword evidence="6" id="KW-0574">Periplasm</keyword>
<proteinExistence type="inferred from homology"/>
<comment type="subcellular location">
    <subcellularLocation>
        <location evidence="2">Periplasm</location>
    </subcellularLocation>
</comment>
<dbReference type="EMBL" id="MDLC01000020">
    <property type="protein sequence ID" value="ODS23821.1"/>
    <property type="molecule type" value="Genomic_DNA"/>
</dbReference>
<dbReference type="Pfam" id="PF10135">
    <property type="entry name" value="Rod-binding"/>
    <property type="match status" value="1"/>
</dbReference>
<dbReference type="NCBIfam" id="TIGR02541">
    <property type="entry name" value="flagell_FlgJ"/>
    <property type="match status" value="1"/>
</dbReference>
<dbReference type="GO" id="GO:0016798">
    <property type="term" value="F:hydrolase activity, acting on glycosyl bonds"/>
    <property type="evidence" value="ECO:0007669"/>
    <property type="project" value="UniProtKB-KW"/>
</dbReference>
<evidence type="ECO:0000313" key="14">
    <source>
        <dbReference type="Proteomes" id="UP000242502"/>
    </source>
</evidence>
<dbReference type="PANTHER" id="PTHR33308">
    <property type="entry name" value="PEPTIDOGLYCAN HYDROLASE FLGJ"/>
    <property type="match status" value="1"/>
</dbReference>
<evidence type="ECO:0000256" key="3">
    <source>
        <dbReference type="ARBA" id="ARBA00006880"/>
    </source>
</evidence>
<dbReference type="Pfam" id="PF01832">
    <property type="entry name" value="Glucosaminidase"/>
    <property type="match status" value="1"/>
</dbReference>
<dbReference type="Gene3D" id="2.10.70.40">
    <property type="entry name" value="peptidoglycan hydrolase"/>
    <property type="match status" value="1"/>
</dbReference>
<dbReference type="PANTHER" id="PTHR33308:SF9">
    <property type="entry name" value="PEPTIDOGLYCAN HYDROLASE FLGJ"/>
    <property type="match status" value="1"/>
</dbReference>
<feature type="domain" description="Mannosyl-glycoprotein endo-beta-N-acetylglucosamidase-like" evidence="12">
    <location>
        <begin position="136"/>
        <end position="290"/>
    </location>
</feature>
<evidence type="ECO:0000259" key="12">
    <source>
        <dbReference type="SMART" id="SM00047"/>
    </source>
</evidence>
<comment type="similarity">
    <text evidence="4">In the C-terminal section; belongs to the glycosyl hydrolase 73 family.</text>
</comment>
<keyword evidence="7" id="KW-1005">Bacterial flagellum biogenesis</keyword>
<comment type="caution">
    <text evidence="13">The sequence shown here is derived from an EMBL/GenBank/DDBJ whole genome shotgun (WGS) entry which is preliminary data.</text>
</comment>
<keyword evidence="13" id="KW-0966">Cell projection</keyword>
<dbReference type="GO" id="GO:0042597">
    <property type="term" value="C:periplasmic space"/>
    <property type="evidence" value="ECO:0007669"/>
    <property type="project" value="UniProtKB-SubCell"/>
</dbReference>
<dbReference type="AlphaFoldDB" id="A0A1D2QQH0"/>
<evidence type="ECO:0000256" key="7">
    <source>
        <dbReference type="ARBA" id="ARBA00022795"/>
    </source>
</evidence>
<protein>
    <recommendedName>
        <fullName evidence="5">Peptidoglycan hydrolase FlgJ</fullName>
    </recommendedName>
    <alternativeName>
        <fullName evidence="11">Muramidase FlgJ</fullName>
    </alternativeName>
</protein>
<keyword evidence="10" id="KW-0961">Cell wall biogenesis/degradation</keyword>
<reference evidence="13 14" key="1">
    <citation type="journal article" date="2016" name="Appl. Environ. Microbiol.">
        <title>Lack of Overt Genome Reduction in the Bryostatin-Producing Bryozoan Symbiont "Candidatus Endobugula sertula".</title>
        <authorList>
            <person name="Miller I.J."/>
            <person name="Vanee N."/>
            <person name="Fong S.S."/>
            <person name="Lim-Fong G.E."/>
            <person name="Kwan J.C."/>
        </authorList>
    </citation>
    <scope>NUCLEOTIDE SEQUENCE [LARGE SCALE GENOMIC DNA]</scope>
    <source>
        <strain evidence="13">AB1-4</strain>
    </source>
</reference>
<dbReference type="Gene3D" id="1.10.530.10">
    <property type="match status" value="1"/>
</dbReference>
<dbReference type="GO" id="GO:0071973">
    <property type="term" value="P:bacterial-type flagellum-dependent cell motility"/>
    <property type="evidence" value="ECO:0007669"/>
    <property type="project" value="TreeGrafter"/>
</dbReference>
<dbReference type="GO" id="GO:0044780">
    <property type="term" value="P:bacterial-type flagellum assembly"/>
    <property type="evidence" value="ECO:0007669"/>
    <property type="project" value="InterPro"/>
</dbReference>
<evidence type="ECO:0000256" key="6">
    <source>
        <dbReference type="ARBA" id="ARBA00022764"/>
    </source>
</evidence>
<sequence length="291" mass="33311">MDLHSLQNIRRSSIDDKALGLRQVAEQFESMFIQMMLKSMRSANDVFAKDNPLNSFESNYYRDMYDNQLSLSLSGQGIGLADALYRQLKQNYLSAGETDSDNKKTQYIENLQSFPVKHISGAVSNHIPQRIKDTGLINDINSPGDFIRVMTPYAKKAAKNLGVDYRVLVAQSALETGWGEHIIRDKYGKQSFNLFNIKADKSWQGPAVNVSTIEYVNGIAERENARFRRYSSIEDSFVDYQKFLSQPRYKKALDVKHNPEMFVKALHQAGYATDPDYSQKINQILQHKFKL</sequence>